<dbReference type="Proteomes" id="UP000070458">
    <property type="component" value="Unassembled WGS sequence"/>
</dbReference>
<organism evidence="1 2">
    <name type="scientific">Streptococcus mitis</name>
    <dbReference type="NCBI Taxonomy" id="28037"/>
    <lineage>
        <taxon>Bacteria</taxon>
        <taxon>Bacillati</taxon>
        <taxon>Bacillota</taxon>
        <taxon>Bacilli</taxon>
        <taxon>Lactobacillales</taxon>
        <taxon>Streptococcaceae</taxon>
        <taxon>Streptococcus</taxon>
        <taxon>Streptococcus mitis group</taxon>
    </lineage>
</organism>
<comment type="caution">
    <text evidence="1">The sequence shown here is derived from an EMBL/GenBank/DDBJ whole genome shotgun (WGS) entry which is preliminary data.</text>
</comment>
<evidence type="ECO:0000313" key="2">
    <source>
        <dbReference type="Proteomes" id="UP000070458"/>
    </source>
</evidence>
<reference evidence="1 2" key="1">
    <citation type="submission" date="2016-01" db="EMBL/GenBank/DDBJ databases">
        <title>Highly variable Streptococcus oralis are common among viridans streptococci isolated from primates.</title>
        <authorList>
            <person name="Denapaite D."/>
            <person name="Rieger M."/>
            <person name="Koendgen S."/>
            <person name="Brueckner R."/>
            <person name="Ochigava I."/>
            <person name="Kappeler P."/>
            <person name="Maetz-Rensing K."/>
            <person name="Leendertz F."/>
            <person name="Hakenbeck R."/>
        </authorList>
    </citation>
    <scope>NUCLEOTIDE SEQUENCE [LARGE SCALE GENOMIC DNA]</scope>
    <source>
        <strain evidence="1 2">DD26</strain>
    </source>
</reference>
<sequence length="104" mass="12558">MWVWILFPFLVLIYMSQSKKIKRLEKRLKVIERKEKGNAEMSRLLQEMIGKKPTIIGELFGTNFWEVVDVDEEWVKLRRVNKKGKEKFKLQRIEDIQTVEFDGE</sequence>
<dbReference type="AlphaFoldDB" id="A0A139PM61"/>
<proteinExistence type="predicted"/>
<dbReference type="OrthoDB" id="2223829at2"/>
<dbReference type="RefSeq" id="WP_061439903.1">
    <property type="nucleotide sequence ID" value="NZ_KQ970291.1"/>
</dbReference>
<dbReference type="PATRIC" id="fig|28037.233.peg.2010"/>
<gene>
    <name evidence="1" type="ORF">SMIDD26_01709</name>
</gene>
<evidence type="ECO:0000313" key="1">
    <source>
        <dbReference type="EMBL" id="KXT91241.1"/>
    </source>
</evidence>
<protein>
    <submittedName>
        <fullName evidence="1">Uncharacterized protein</fullName>
    </submittedName>
</protein>
<dbReference type="EMBL" id="LQOD01000402">
    <property type="protein sequence ID" value="KXT91241.1"/>
    <property type="molecule type" value="Genomic_DNA"/>
</dbReference>
<accession>A0A139PM61</accession>
<name>A0A139PM61_STRMT</name>